<proteinExistence type="predicted"/>
<dbReference type="InterPro" id="IPR016032">
    <property type="entry name" value="Sig_transdc_resp-reg_C-effctor"/>
</dbReference>
<dbReference type="SMART" id="SM00448">
    <property type="entry name" value="REC"/>
    <property type="match status" value="1"/>
</dbReference>
<dbReference type="InterPro" id="IPR000792">
    <property type="entry name" value="Tscrpt_reg_LuxR_C"/>
</dbReference>
<keyword evidence="9" id="KW-1185">Reference proteome</keyword>
<evidence type="ECO:0000256" key="1">
    <source>
        <dbReference type="ARBA" id="ARBA00022553"/>
    </source>
</evidence>
<dbReference type="CDD" id="cd17535">
    <property type="entry name" value="REC_NarL-like"/>
    <property type="match status" value="1"/>
</dbReference>
<sequence>MVARVVVVDDEVLVRAGCRLALAGDPDLEVVAAVDGHEALPTITTSRPDVVLLELRLSTRDGWELLTDIVSMDDPPAVAVLTSAGSREHVGRALSAGASGFLDKGSDPRRLPALVRSVAAGGVVLSPAASRRIVEHHLGCADEAAVRRLTSLTCRERQVLAHLATGASNVQIGAALHLSRGTVKDHVSAILAKLGVASRLEAALVADRGRRSRRDAVAA</sequence>
<dbReference type="GO" id="GO:0000160">
    <property type="term" value="P:phosphorelay signal transduction system"/>
    <property type="evidence" value="ECO:0007669"/>
    <property type="project" value="InterPro"/>
</dbReference>
<dbReference type="HOGENOM" id="CLU_000445_90_8_11"/>
<evidence type="ECO:0000259" key="7">
    <source>
        <dbReference type="PROSITE" id="PS50110"/>
    </source>
</evidence>
<accession>D1BJZ8</accession>
<dbReference type="PROSITE" id="PS50043">
    <property type="entry name" value="HTH_LUXR_2"/>
    <property type="match status" value="1"/>
</dbReference>
<dbReference type="KEGG" id="ske:Sked_25020"/>
<evidence type="ECO:0000313" key="9">
    <source>
        <dbReference type="Proteomes" id="UP000000322"/>
    </source>
</evidence>
<dbReference type="InterPro" id="IPR001789">
    <property type="entry name" value="Sig_transdc_resp-reg_receiver"/>
</dbReference>
<dbReference type="PROSITE" id="PS50110">
    <property type="entry name" value="RESPONSE_REGULATORY"/>
    <property type="match status" value="1"/>
</dbReference>
<keyword evidence="3" id="KW-0238">DNA-binding</keyword>
<gene>
    <name evidence="8" type="ordered locus">Sked_25020</name>
</gene>
<dbReference type="InterPro" id="IPR011006">
    <property type="entry name" value="CheY-like_superfamily"/>
</dbReference>
<dbReference type="InterPro" id="IPR039420">
    <property type="entry name" value="WalR-like"/>
</dbReference>
<name>D1BJZ8_SANKS</name>
<protein>
    <submittedName>
        <fullName evidence="8">Response regulator containing a CheY-like receiver domain and an HTH DNA-binding domain</fullName>
    </submittedName>
</protein>
<keyword evidence="1" id="KW-0597">Phosphoprotein</keyword>
<dbReference type="PANTHER" id="PTHR43214">
    <property type="entry name" value="TWO-COMPONENT RESPONSE REGULATOR"/>
    <property type="match status" value="1"/>
</dbReference>
<dbReference type="SUPFAM" id="SSF46894">
    <property type="entry name" value="C-terminal effector domain of the bipartite response regulators"/>
    <property type="match status" value="1"/>
</dbReference>
<evidence type="ECO:0000259" key="6">
    <source>
        <dbReference type="PROSITE" id="PS50043"/>
    </source>
</evidence>
<dbReference type="PANTHER" id="PTHR43214:SF24">
    <property type="entry name" value="TRANSCRIPTIONAL REGULATORY PROTEIN NARL-RELATED"/>
    <property type="match status" value="1"/>
</dbReference>
<dbReference type="Pfam" id="PF00196">
    <property type="entry name" value="GerE"/>
    <property type="match status" value="1"/>
</dbReference>
<dbReference type="SUPFAM" id="SSF52172">
    <property type="entry name" value="CheY-like"/>
    <property type="match status" value="1"/>
</dbReference>
<evidence type="ECO:0000256" key="2">
    <source>
        <dbReference type="ARBA" id="ARBA00023015"/>
    </source>
</evidence>
<evidence type="ECO:0000256" key="4">
    <source>
        <dbReference type="ARBA" id="ARBA00023163"/>
    </source>
</evidence>
<organism evidence="8 9">
    <name type="scientific">Sanguibacter keddieii (strain ATCC 51767 / DSM 10542 / NCFB 3025 / ST-74)</name>
    <dbReference type="NCBI Taxonomy" id="446469"/>
    <lineage>
        <taxon>Bacteria</taxon>
        <taxon>Bacillati</taxon>
        <taxon>Actinomycetota</taxon>
        <taxon>Actinomycetes</taxon>
        <taxon>Micrococcales</taxon>
        <taxon>Sanguibacteraceae</taxon>
        <taxon>Sanguibacter</taxon>
    </lineage>
</organism>
<dbReference type="Proteomes" id="UP000000322">
    <property type="component" value="Chromosome"/>
</dbReference>
<dbReference type="EMBL" id="CP001819">
    <property type="protein sequence ID" value="ACZ22407.1"/>
    <property type="molecule type" value="Genomic_DNA"/>
</dbReference>
<feature type="domain" description="HTH luxR-type" evidence="6">
    <location>
        <begin position="145"/>
        <end position="210"/>
    </location>
</feature>
<dbReference type="OrthoDB" id="9808843at2"/>
<reference evidence="8 9" key="1">
    <citation type="journal article" date="2009" name="Stand. Genomic Sci.">
        <title>Complete genome sequence of Sanguibacter keddieii type strain (ST-74).</title>
        <authorList>
            <person name="Ivanova N."/>
            <person name="Sikorski J."/>
            <person name="Sims D."/>
            <person name="Brettin T."/>
            <person name="Detter J.C."/>
            <person name="Han C."/>
            <person name="Lapidus A."/>
            <person name="Copeland A."/>
            <person name="Glavina Del Rio T."/>
            <person name="Nolan M."/>
            <person name="Chen F."/>
            <person name="Lucas S."/>
            <person name="Tice H."/>
            <person name="Cheng J.F."/>
            <person name="Bruce D."/>
            <person name="Goodwin L."/>
            <person name="Pitluck S."/>
            <person name="Pati A."/>
            <person name="Mavromatis K."/>
            <person name="Chen A."/>
            <person name="Palaniappan K."/>
            <person name="D'haeseleer P."/>
            <person name="Chain P."/>
            <person name="Bristow J."/>
            <person name="Eisen J.A."/>
            <person name="Markowitz V."/>
            <person name="Hugenholtz P."/>
            <person name="Goker M."/>
            <person name="Pukall R."/>
            <person name="Klenk H.P."/>
            <person name="Kyrpides N.C."/>
        </authorList>
    </citation>
    <scope>NUCLEOTIDE SEQUENCE [LARGE SCALE GENOMIC DNA]</scope>
    <source>
        <strain evidence="9">ATCC 51767 / DSM 10542 / NCFB 3025 / ST-74</strain>
    </source>
</reference>
<dbReference type="STRING" id="446469.Sked_25020"/>
<dbReference type="GO" id="GO:0006355">
    <property type="term" value="P:regulation of DNA-templated transcription"/>
    <property type="evidence" value="ECO:0007669"/>
    <property type="project" value="InterPro"/>
</dbReference>
<dbReference type="Pfam" id="PF00072">
    <property type="entry name" value="Response_reg"/>
    <property type="match status" value="1"/>
</dbReference>
<evidence type="ECO:0000313" key="8">
    <source>
        <dbReference type="EMBL" id="ACZ22407.1"/>
    </source>
</evidence>
<evidence type="ECO:0000256" key="5">
    <source>
        <dbReference type="PROSITE-ProRule" id="PRU00169"/>
    </source>
</evidence>
<dbReference type="CDD" id="cd06170">
    <property type="entry name" value="LuxR_C_like"/>
    <property type="match status" value="1"/>
</dbReference>
<dbReference type="PRINTS" id="PR00038">
    <property type="entry name" value="HTHLUXR"/>
</dbReference>
<dbReference type="SMART" id="SM00421">
    <property type="entry name" value="HTH_LUXR"/>
    <property type="match status" value="1"/>
</dbReference>
<dbReference type="GO" id="GO:0003677">
    <property type="term" value="F:DNA binding"/>
    <property type="evidence" value="ECO:0007669"/>
    <property type="project" value="UniProtKB-KW"/>
</dbReference>
<dbReference type="Gene3D" id="3.40.50.2300">
    <property type="match status" value="1"/>
</dbReference>
<comment type="caution">
    <text evidence="5">Lacks conserved residue(s) required for the propagation of feature annotation.</text>
</comment>
<dbReference type="PROSITE" id="PS00622">
    <property type="entry name" value="HTH_LUXR_1"/>
    <property type="match status" value="1"/>
</dbReference>
<dbReference type="AlphaFoldDB" id="D1BJZ8"/>
<dbReference type="InterPro" id="IPR058245">
    <property type="entry name" value="NreC/VraR/RcsB-like_REC"/>
</dbReference>
<evidence type="ECO:0000256" key="3">
    <source>
        <dbReference type="ARBA" id="ARBA00023125"/>
    </source>
</evidence>
<feature type="domain" description="Response regulatory" evidence="7">
    <location>
        <begin position="4"/>
        <end position="119"/>
    </location>
</feature>
<dbReference type="eggNOG" id="COG2197">
    <property type="taxonomic scope" value="Bacteria"/>
</dbReference>
<keyword evidence="4" id="KW-0804">Transcription</keyword>
<keyword evidence="2" id="KW-0805">Transcription regulation</keyword>